<proteinExistence type="predicted"/>
<dbReference type="Gene3D" id="1.25.40.10">
    <property type="entry name" value="Tetratricopeptide repeat domain"/>
    <property type="match status" value="1"/>
</dbReference>
<dbReference type="OrthoDB" id="2926350at2759"/>
<dbReference type="InterPro" id="IPR027417">
    <property type="entry name" value="P-loop_NTPase"/>
</dbReference>
<dbReference type="InterPro" id="IPR059179">
    <property type="entry name" value="MLKL-like_MCAfunc"/>
</dbReference>
<dbReference type="InterPro" id="IPR036537">
    <property type="entry name" value="Adaptor_Cbl_N_dom_sf"/>
</dbReference>
<dbReference type="CDD" id="cd21037">
    <property type="entry name" value="MLKL_NTD"/>
    <property type="match status" value="1"/>
</dbReference>
<keyword evidence="2" id="KW-1185">Reference proteome</keyword>
<dbReference type="Gene3D" id="1.20.930.20">
    <property type="entry name" value="Adaptor protein Cbl, N-terminal domain"/>
    <property type="match status" value="1"/>
</dbReference>
<protein>
    <submittedName>
        <fullName evidence="1">NB-ARC domain-containing protein</fullName>
    </submittedName>
</protein>
<evidence type="ECO:0000313" key="2">
    <source>
        <dbReference type="Proteomes" id="UP000620124"/>
    </source>
</evidence>
<accession>A0A8H6YGX2</accession>
<reference evidence="1" key="1">
    <citation type="submission" date="2020-05" db="EMBL/GenBank/DDBJ databases">
        <title>Mycena genomes resolve the evolution of fungal bioluminescence.</title>
        <authorList>
            <person name="Tsai I.J."/>
        </authorList>
    </citation>
    <scope>NUCLEOTIDE SEQUENCE</scope>
    <source>
        <strain evidence="1">CCC161011</strain>
    </source>
</reference>
<dbReference type="SUPFAM" id="SSF48452">
    <property type="entry name" value="TPR-like"/>
    <property type="match status" value="1"/>
</dbReference>
<evidence type="ECO:0000313" key="1">
    <source>
        <dbReference type="EMBL" id="KAF7358086.1"/>
    </source>
</evidence>
<dbReference type="InterPro" id="IPR011990">
    <property type="entry name" value="TPR-like_helical_dom_sf"/>
</dbReference>
<dbReference type="GO" id="GO:0007166">
    <property type="term" value="P:cell surface receptor signaling pathway"/>
    <property type="evidence" value="ECO:0007669"/>
    <property type="project" value="InterPro"/>
</dbReference>
<dbReference type="SUPFAM" id="SSF52540">
    <property type="entry name" value="P-loop containing nucleoside triphosphate hydrolases"/>
    <property type="match status" value="1"/>
</dbReference>
<name>A0A8H6YGX2_9AGAR</name>
<comment type="caution">
    <text evidence="1">The sequence shown here is derived from an EMBL/GenBank/DDBJ whole genome shotgun (WGS) entry which is preliminary data.</text>
</comment>
<dbReference type="Proteomes" id="UP000620124">
    <property type="component" value="Unassembled WGS sequence"/>
</dbReference>
<dbReference type="AlphaFoldDB" id="A0A8H6YGX2"/>
<dbReference type="EMBL" id="JACAZI010000006">
    <property type="protein sequence ID" value="KAF7358086.1"/>
    <property type="molecule type" value="Genomic_DNA"/>
</dbReference>
<sequence length="1081" mass="121943">MPQLPLINNQKKALSRLLRFTSVLVSSLSDISDAFHIPYVRSLIGGLSVVLETVQSVSTNRKQFTTILERIHMILCIIVQLCLSTEGKLNTTVFDHILRFAETISKINDLLSTRQKEGLLRRILYNAELLSQIQECIFWLDASLEQFRVTSIGMVGDMLRDIQTDIVGRQTQIIELIQDSAESDTDSSASACQYLCDPTTLFTFLEIKVPWHQLHFPKKYFISCESVLTLQDLLVTIASHLGILVTQDAKRVILRFLADVAPCILILDNFETPWEFSEESRRTMEQFLSLLTEIDDLKLIVTMRGLERPGNVRWTQPFLPPLQPLDDAATRQIFIDIADEPVDENEEAQMMELLALTDNLPLAINLLANTASFEGYTSTLERYRRETTEVLSNGYHKSSNLNKSIMLSLCSRRFQAVPHASILLALMSLLPDGLSDAELVECDKHIPNIMKCKSTLLRTSMAFVGPDRRLRVLAPIREYMQQFHPLDRSVTKPLMIYLGGLLRTWNTSRELASAELIKTITANLANIRSLVLYGICDDAEEMRAIGYGILELDTFLHDIYRDTTDLVDRLPGIIEKTSDLSLAGLTICGRLERHMSTVPECEVAILVNKATRIFRHMEDTEGEAHVYNAAAAYCARKLNIVEKARYNALALSLSSAGDSQRFRALMQGCVLKTESGDHQSGIILAFEGRTIARRMGNLKLETKSVQEEATLCASAGQLSRALSLCQEGAPTHIEAWVHFMRTNYCLAQEAYSCILRVASPKKLDRFYVNSMLNKIHIDSLMGHHTAADMLDRLDAVAETAKRIEFISAIWYSDLVKTIIRQRSGDTNVVAEYRRCLEIFRGDPWVSCICFQHLSDAYLQEKEFDEAFRYAVVYFARSQKTGMYHRLHALRRIADTLVAMGEEEVASQLYTVALETFTTMEVKCGRAECLAGLGMVSSIRGNTRVATQLLTEARKLFDEAGRRSDGADMEKRLIRIPLDWTNDEGLCRRVADALDRIAVSHDVLIPIALSPRIKWAHTLLILTPTLDLPARLHVRLLGQLAFIYSTAPARCCCMCVLARLGAASRLYWLEGEVAHFHRAARD</sequence>
<gene>
    <name evidence="1" type="ORF">MVEN_00856600</name>
</gene>
<organism evidence="1 2">
    <name type="scientific">Mycena venus</name>
    <dbReference type="NCBI Taxonomy" id="2733690"/>
    <lineage>
        <taxon>Eukaryota</taxon>
        <taxon>Fungi</taxon>
        <taxon>Dikarya</taxon>
        <taxon>Basidiomycota</taxon>
        <taxon>Agaricomycotina</taxon>
        <taxon>Agaricomycetes</taxon>
        <taxon>Agaricomycetidae</taxon>
        <taxon>Agaricales</taxon>
        <taxon>Marasmiineae</taxon>
        <taxon>Mycenaceae</taxon>
        <taxon>Mycena</taxon>
    </lineage>
</organism>